<dbReference type="Proteomes" id="UP000800041">
    <property type="component" value="Unassembled WGS sequence"/>
</dbReference>
<evidence type="ECO:0000313" key="2">
    <source>
        <dbReference type="EMBL" id="KAF1983187.1"/>
    </source>
</evidence>
<protein>
    <submittedName>
        <fullName evidence="2">Uncharacterized protein</fullName>
    </submittedName>
</protein>
<accession>A0A6G1GQZ5</accession>
<organism evidence="2 3">
    <name type="scientific">Aulographum hederae CBS 113979</name>
    <dbReference type="NCBI Taxonomy" id="1176131"/>
    <lineage>
        <taxon>Eukaryota</taxon>
        <taxon>Fungi</taxon>
        <taxon>Dikarya</taxon>
        <taxon>Ascomycota</taxon>
        <taxon>Pezizomycotina</taxon>
        <taxon>Dothideomycetes</taxon>
        <taxon>Pleosporomycetidae</taxon>
        <taxon>Aulographales</taxon>
        <taxon>Aulographaceae</taxon>
    </lineage>
</organism>
<proteinExistence type="predicted"/>
<feature type="chain" id="PRO_5026071083" evidence="1">
    <location>
        <begin position="17"/>
        <end position="151"/>
    </location>
</feature>
<reference evidence="2" key="1">
    <citation type="journal article" date="2020" name="Stud. Mycol.">
        <title>101 Dothideomycetes genomes: a test case for predicting lifestyles and emergence of pathogens.</title>
        <authorList>
            <person name="Haridas S."/>
            <person name="Albert R."/>
            <person name="Binder M."/>
            <person name="Bloem J."/>
            <person name="Labutti K."/>
            <person name="Salamov A."/>
            <person name="Andreopoulos B."/>
            <person name="Baker S."/>
            <person name="Barry K."/>
            <person name="Bills G."/>
            <person name="Bluhm B."/>
            <person name="Cannon C."/>
            <person name="Castanera R."/>
            <person name="Culley D."/>
            <person name="Daum C."/>
            <person name="Ezra D."/>
            <person name="Gonzalez J."/>
            <person name="Henrissat B."/>
            <person name="Kuo A."/>
            <person name="Liang C."/>
            <person name="Lipzen A."/>
            <person name="Lutzoni F."/>
            <person name="Magnuson J."/>
            <person name="Mondo S."/>
            <person name="Nolan M."/>
            <person name="Ohm R."/>
            <person name="Pangilinan J."/>
            <person name="Park H.-J."/>
            <person name="Ramirez L."/>
            <person name="Alfaro M."/>
            <person name="Sun H."/>
            <person name="Tritt A."/>
            <person name="Yoshinaga Y."/>
            <person name="Zwiers L.-H."/>
            <person name="Turgeon B."/>
            <person name="Goodwin S."/>
            <person name="Spatafora J."/>
            <person name="Crous P."/>
            <person name="Grigoriev I."/>
        </authorList>
    </citation>
    <scope>NUCLEOTIDE SEQUENCE</scope>
    <source>
        <strain evidence="2">CBS 113979</strain>
    </source>
</reference>
<evidence type="ECO:0000313" key="3">
    <source>
        <dbReference type="Proteomes" id="UP000800041"/>
    </source>
</evidence>
<sequence length="151" mass="16224">MLSHFLLSCLAIGAAAQNCGSITNQSGYTIRIATNMFSGPDQCNYFNLGGGPLAEPFIDPCTYLDHAPGATYTWCGNSPVAFTFNPTYPFLYFHALWQGDSQPIRIRQGAFARIEPGQKVVCSSDDGRGGRSGRTGRPSCVVPAYSVEESA</sequence>
<evidence type="ECO:0000256" key="1">
    <source>
        <dbReference type="SAM" id="SignalP"/>
    </source>
</evidence>
<dbReference type="EMBL" id="ML977177">
    <property type="protein sequence ID" value="KAF1983187.1"/>
    <property type="molecule type" value="Genomic_DNA"/>
</dbReference>
<gene>
    <name evidence="2" type="ORF">K402DRAFT_407093</name>
</gene>
<name>A0A6G1GQZ5_9PEZI</name>
<keyword evidence="3" id="KW-1185">Reference proteome</keyword>
<feature type="signal peptide" evidence="1">
    <location>
        <begin position="1"/>
        <end position="16"/>
    </location>
</feature>
<keyword evidence="1" id="KW-0732">Signal</keyword>
<dbReference type="AlphaFoldDB" id="A0A6G1GQZ5"/>